<dbReference type="SMR" id="A0A6C1DVF3"/>
<comment type="subcellular location">
    <subcellularLocation>
        <location evidence="1">Membrane</location>
        <topology evidence="1">Multi-pass membrane protein</topology>
    </subcellularLocation>
</comment>
<evidence type="ECO:0000256" key="2">
    <source>
        <dbReference type="ARBA" id="ARBA00007322"/>
    </source>
</evidence>
<dbReference type="GO" id="GO:0016020">
    <property type="term" value="C:membrane"/>
    <property type="evidence" value="ECO:0007669"/>
    <property type="project" value="UniProtKB-SubCell"/>
</dbReference>
<evidence type="ECO:0000256" key="1">
    <source>
        <dbReference type="ARBA" id="ARBA00004141"/>
    </source>
</evidence>
<dbReference type="PANTHER" id="PTHR12703:SF4">
    <property type="entry name" value="TRANSMEMBRANE PROTEIN 33"/>
    <property type="match status" value="1"/>
</dbReference>
<sequence length="273" mass="32637">MTVPRNRPMAPFGTIIKSRIKQPQFYWFIGHFLTIFNFIQFHLSITSKQNQLSCYRRSLFYISVTYAIVLYQFFKSDQLKFNFTLLRQEMKKLDNLQYFAMLFILFLLSQFNIIISGSLYSPVIFSIFHFLNYFKENLLPFLPLIPLNLKNLLNSKITVFIQNYNGFFLQMAQVFEIICGLRVGLFLVPFNFFLLLVRRANVSFEVVGTMLAGLTYVWFFKLRYLQSESMRQIFKQYVLRLDAYVSRTLPPYCSRLWNGYKNFVMTVFWKIPV</sequence>
<proteinExistence type="inferred from homology"/>
<evidence type="ECO:0000256" key="3">
    <source>
        <dbReference type="ARBA" id="ARBA00022692"/>
    </source>
</evidence>
<keyword evidence="8" id="KW-1185">Reference proteome</keyword>
<evidence type="ECO:0000313" key="7">
    <source>
        <dbReference type="EMBL" id="QID81038.1"/>
    </source>
</evidence>
<dbReference type="InterPro" id="IPR051645">
    <property type="entry name" value="PER33/POM33_regulator"/>
</dbReference>
<dbReference type="InterPro" id="IPR005344">
    <property type="entry name" value="TMEM33/Pom33"/>
</dbReference>
<dbReference type="PANTHER" id="PTHR12703">
    <property type="entry name" value="TRANSMEMBRANE PROTEIN 33"/>
    <property type="match status" value="1"/>
</dbReference>
<comment type="similarity">
    <text evidence="2">Belongs to the PER33/POM33 family.</text>
</comment>
<feature type="transmembrane region" description="Helical" evidence="6">
    <location>
        <begin position="202"/>
        <end position="220"/>
    </location>
</feature>
<protein>
    <submittedName>
        <fullName evidence="7">Pore and endoplasmic reticulum protein of 33 kDa</fullName>
    </submittedName>
</protein>
<evidence type="ECO:0000256" key="6">
    <source>
        <dbReference type="SAM" id="Phobius"/>
    </source>
</evidence>
<dbReference type="Pfam" id="PF03661">
    <property type="entry name" value="TMEM33_Pom33"/>
    <property type="match status" value="1"/>
</dbReference>
<gene>
    <name evidence="7" type="primary">PER33_1</name>
    <name evidence="7" type="ORF">GRS66_003396</name>
</gene>
<reference evidence="7 8" key="1">
    <citation type="journal article" date="2019" name="BMC Genomics">
        <title>Chromosome level assembly and comparative genome analysis confirm lager-brewing yeasts originated from a single hybridization.</title>
        <authorList>
            <person name="Salazar A.N."/>
            <person name="Gorter de Vries A.R."/>
            <person name="van den Broek M."/>
            <person name="Brouwers N."/>
            <person name="de la Torre Cortes P."/>
            <person name="Kuijpers N.G.A."/>
            <person name="Daran J.G."/>
            <person name="Abeel T."/>
        </authorList>
    </citation>
    <scope>NUCLEOTIDE SEQUENCE [LARGE SCALE GENOMIC DNA]</scope>
    <source>
        <strain evidence="7 8">CBS 1483</strain>
    </source>
</reference>
<keyword evidence="3 6" id="KW-0812">Transmembrane</keyword>
<dbReference type="GO" id="GO:0005783">
    <property type="term" value="C:endoplasmic reticulum"/>
    <property type="evidence" value="ECO:0007669"/>
    <property type="project" value="TreeGrafter"/>
</dbReference>
<keyword evidence="5 6" id="KW-0472">Membrane</keyword>
<evidence type="ECO:0000256" key="5">
    <source>
        <dbReference type="ARBA" id="ARBA00023136"/>
    </source>
</evidence>
<dbReference type="GO" id="GO:0071786">
    <property type="term" value="P:endoplasmic reticulum tubular network organization"/>
    <property type="evidence" value="ECO:0007669"/>
    <property type="project" value="TreeGrafter"/>
</dbReference>
<dbReference type="EMBL" id="CP048993">
    <property type="protein sequence ID" value="QID81038.1"/>
    <property type="molecule type" value="Genomic_DNA"/>
</dbReference>
<feature type="transmembrane region" description="Helical" evidence="6">
    <location>
        <begin position="95"/>
        <end position="117"/>
    </location>
</feature>
<dbReference type="Proteomes" id="UP000501346">
    <property type="component" value="Chromosome ScXII"/>
</dbReference>
<organism evidence="7 8">
    <name type="scientific">Saccharomyces pastorianus</name>
    <name type="common">Lager yeast</name>
    <name type="synonym">Saccharomyces cerevisiae x Saccharomyces eubayanus</name>
    <dbReference type="NCBI Taxonomy" id="27292"/>
    <lineage>
        <taxon>Eukaryota</taxon>
        <taxon>Fungi</taxon>
        <taxon>Dikarya</taxon>
        <taxon>Ascomycota</taxon>
        <taxon>Saccharomycotina</taxon>
        <taxon>Saccharomycetes</taxon>
        <taxon>Saccharomycetales</taxon>
        <taxon>Saccharomycetaceae</taxon>
        <taxon>Saccharomyces</taxon>
    </lineage>
</organism>
<keyword evidence="4 6" id="KW-1133">Transmembrane helix</keyword>
<accession>A0A6C1DVF3</accession>
<feature type="transmembrane region" description="Helical" evidence="6">
    <location>
        <begin position="55"/>
        <end position="74"/>
    </location>
</feature>
<dbReference type="OrthoDB" id="5581259at2759"/>
<dbReference type="GO" id="GO:0061024">
    <property type="term" value="P:membrane organization"/>
    <property type="evidence" value="ECO:0007669"/>
    <property type="project" value="TreeGrafter"/>
</dbReference>
<evidence type="ECO:0000313" key="8">
    <source>
        <dbReference type="Proteomes" id="UP000501346"/>
    </source>
</evidence>
<feature type="transmembrane region" description="Helical" evidence="6">
    <location>
        <begin position="174"/>
        <end position="196"/>
    </location>
</feature>
<dbReference type="AlphaFoldDB" id="A0A6C1DVF3"/>
<name>A0A6C1DVF3_SACPS</name>
<evidence type="ECO:0000256" key="4">
    <source>
        <dbReference type="ARBA" id="ARBA00022989"/>
    </source>
</evidence>
<feature type="transmembrane region" description="Helical" evidence="6">
    <location>
        <begin position="25"/>
        <end position="43"/>
    </location>
</feature>